<dbReference type="SUPFAM" id="SSF46894">
    <property type="entry name" value="C-terminal effector domain of the bipartite response regulators"/>
    <property type="match status" value="1"/>
</dbReference>
<dbReference type="STRING" id="935700.jaqu_05420"/>
<feature type="domain" description="HTH luxR-type" evidence="4">
    <location>
        <begin position="169"/>
        <end position="234"/>
    </location>
</feature>
<dbReference type="InterPro" id="IPR016032">
    <property type="entry name" value="Sig_transdc_resp-reg_C-effctor"/>
</dbReference>
<dbReference type="CDD" id="cd06170">
    <property type="entry name" value="LuxR_C_like"/>
    <property type="match status" value="1"/>
</dbReference>
<gene>
    <name evidence="5" type="primary">vjbR</name>
    <name evidence="5" type="ORF">jaqu_05420</name>
</gene>
<protein>
    <submittedName>
        <fullName evidence="5">VjbR protein</fullName>
    </submittedName>
</protein>
<dbReference type="EMBL" id="JYFE01000016">
    <property type="protein sequence ID" value="KIT17651.1"/>
    <property type="molecule type" value="Genomic_DNA"/>
</dbReference>
<evidence type="ECO:0000259" key="4">
    <source>
        <dbReference type="PROSITE" id="PS50043"/>
    </source>
</evidence>
<dbReference type="PATRIC" id="fig|935700.4.peg.574"/>
<organism evidence="5 6">
    <name type="scientific">Jannaschia aquimarina</name>
    <dbReference type="NCBI Taxonomy" id="935700"/>
    <lineage>
        <taxon>Bacteria</taxon>
        <taxon>Pseudomonadati</taxon>
        <taxon>Pseudomonadota</taxon>
        <taxon>Alphaproteobacteria</taxon>
        <taxon>Rhodobacterales</taxon>
        <taxon>Roseobacteraceae</taxon>
        <taxon>Jannaschia</taxon>
    </lineage>
</organism>
<sequence length="238" mass="26190">MQTELRLGELCERLSEAQDHDDLARAVAGLRDTYDVEHVVYHCVRSGGEQWGALTYPKEWVDAYVKEDFKSIDPVVAACFSRPTPVDWKALDWSARPARELLGSATASGLGSQGCSLGVRGPSGRYALFSVNDRMSDGLRSRFTDARVDEMILAAHYIDSRAQEMEAEPVAKLRTLSPRETDALTLLAKGLGRAQAAERLAISEHTFRVYVESARNKLGARNTLHAVAHAMSLGLICL</sequence>
<dbReference type="Proteomes" id="UP000032232">
    <property type="component" value="Unassembled WGS sequence"/>
</dbReference>
<dbReference type="InterPro" id="IPR000792">
    <property type="entry name" value="Tscrpt_reg_LuxR_C"/>
</dbReference>
<dbReference type="SMART" id="SM00421">
    <property type="entry name" value="HTH_LUXR"/>
    <property type="match status" value="1"/>
</dbReference>
<dbReference type="Gene3D" id="3.30.450.80">
    <property type="entry name" value="Transcription factor LuxR-like, autoinducer-binding domain"/>
    <property type="match status" value="1"/>
</dbReference>
<accession>A0A0D1EKY7</accession>
<dbReference type="Pfam" id="PF00196">
    <property type="entry name" value="GerE"/>
    <property type="match status" value="1"/>
</dbReference>
<dbReference type="PRINTS" id="PR00038">
    <property type="entry name" value="HTHLUXR"/>
</dbReference>
<dbReference type="InterPro" id="IPR036693">
    <property type="entry name" value="TF_LuxR_autoind-bd_dom_sf"/>
</dbReference>
<evidence type="ECO:0000256" key="1">
    <source>
        <dbReference type="ARBA" id="ARBA00023015"/>
    </source>
</evidence>
<dbReference type="AlphaFoldDB" id="A0A0D1EKY7"/>
<evidence type="ECO:0000313" key="6">
    <source>
        <dbReference type="Proteomes" id="UP000032232"/>
    </source>
</evidence>
<dbReference type="RefSeq" id="WP_236687738.1">
    <property type="nucleotide sequence ID" value="NZ_JYFE01000016.1"/>
</dbReference>
<evidence type="ECO:0000256" key="3">
    <source>
        <dbReference type="ARBA" id="ARBA00023163"/>
    </source>
</evidence>
<dbReference type="Gene3D" id="1.10.10.10">
    <property type="entry name" value="Winged helix-like DNA-binding domain superfamily/Winged helix DNA-binding domain"/>
    <property type="match status" value="1"/>
</dbReference>
<dbReference type="Pfam" id="PF03472">
    <property type="entry name" value="Autoind_bind"/>
    <property type="match status" value="1"/>
</dbReference>
<dbReference type="InterPro" id="IPR036388">
    <property type="entry name" value="WH-like_DNA-bd_sf"/>
</dbReference>
<dbReference type="PANTHER" id="PTHR44688:SF16">
    <property type="entry name" value="DNA-BINDING TRANSCRIPTIONAL ACTIVATOR DEVR_DOSR"/>
    <property type="match status" value="1"/>
</dbReference>
<proteinExistence type="predicted"/>
<keyword evidence="6" id="KW-1185">Reference proteome</keyword>
<name>A0A0D1EKY7_9RHOB</name>
<evidence type="ECO:0000256" key="2">
    <source>
        <dbReference type="ARBA" id="ARBA00023125"/>
    </source>
</evidence>
<keyword evidence="3" id="KW-0804">Transcription</keyword>
<dbReference type="PANTHER" id="PTHR44688">
    <property type="entry name" value="DNA-BINDING TRANSCRIPTIONAL ACTIVATOR DEVR_DOSR"/>
    <property type="match status" value="1"/>
</dbReference>
<evidence type="ECO:0000313" key="5">
    <source>
        <dbReference type="EMBL" id="KIT17651.1"/>
    </source>
</evidence>
<reference evidence="5 6" key="1">
    <citation type="submission" date="2015-02" db="EMBL/GenBank/DDBJ databases">
        <title>Genome Sequence of Jannaschia aquimarina DSM28248, a member of the Roseobacter clade.</title>
        <authorList>
            <person name="Voget S."/>
            <person name="Daniel R."/>
        </authorList>
    </citation>
    <scope>NUCLEOTIDE SEQUENCE [LARGE SCALE GENOMIC DNA]</scope>
    <source>
        <strain evidence="5 6">GSW-M26</strain>
    </source>
</reference>
<dbReference type="GO" id="GO:0006355">
    <property type="term" value="P:regulation of DNA-templated transcription"/>
    <property type="evidence" value="ECO:0007669"/>
    <property type="project" value="InterPro"/>
</dbReference>
<dbReference type="SUPFAM" id="SSF75516">
    <property type="entry name" value="Pheromone-binding domain of LuxR-like quorum-sensing transcription factors"/>
    <property type="match status" value="1"/>
</dbReference>
<dbReference type="InterPro" id="IPR005143">
    <property type="entry name" value="TF_LuxR_autoind-bd_dom"/>
</dbReference>
<keyword evidence="2" id="KW-0238">DNA-binding</keyword>
<dbReference type="GO" id="GO:0003677">
    <property type="term" value="F:DNA binding"/>
    <property type="evidence" value="ECO:0007669"/>
    <property type="project" value="UniProtKB-KW"/>
</dbReference>
<keyword evidence="1" id="KW-0805">Transcription regulation</keyword>
<comment type="caution">
    <text evidence="5">The sequence shown here is derived from an EMBL/GenBank/DDBJ whole genome shotgun (WGS) entry which is preliminary data.</text>
</comment>
<dbReference type="PROSITE" id="PS50043">
    <property type="entry name" value="HTH_LUXR_2"/>
    <property type="match status" value="1"/>
</dbReference>